<dbReference type="AlphaFoldDB" id="A0A0F5JX18"/>
<accession>A0A0F5JX18</accession>
<sequence>MVSTAFNALRYVGIVQGWRPVGRSTHGARVPGDEAEEWPAYFARRFRHVFVRSLCRSAMPATSRVPPAEPRLSLPRQFDAVITGPGLGAFAVYPSK</sequence>
<name>A0A0F5JX18_9BURK</name>
<protein>
    <submittedName>
        <fullName evidence="1">Uncharacterized protein</fullName>
    </submittedName>
</protein>
<dbReference type="PATRIC" id="fig|28092.6.peg.4300"/>
<reference evidence="1 2" key="1">
    <citation type="submission" date="2015-03" db="EMBL/GenBank/DDBJ databases">
        <title>Draft Genome Sequence of Burkholderia andropogonis type strain ICMP2807, isolated from Sorghum bicolor.</title>
        <authorList>
            <person name="Lopes-Santos L."/>
            <person name="Castro D.B."/>
            <person name="Ottoboni L.M."/>
            <person name="Park D."/>
            <person name="Weirc B.S."/>
            <person name="Destefano S.A."/>
        </authorList>
    </citation>
    <scope>NUCLEOTIDE SEQUENCE [LARGE SCALE GENOMIC DNA]</scope>
    <source>
        <strain evidence="1 2">ICMP2807</strain>
    </source>
</reference>
<dbReference type="EMBL" id="LAQU01000022">
    <property type="protein sequence ID" value="KKB62260.1"/>
    <property type="molecule type" value="Genomic_DNA"/>
</dbReference>
<gene>
    <name evidence="1" type="ORF">WM40_18300</name>
</gene>
<evidence type="ECO:0000313" key="1">
    <source>
        <dbReference type="EMBL" id="KKB62260.1"/>
    </source>
</evidence>
<organism evidence="1 2">
    <name type="scientific">Robbsia andropogonis</name>
    <dbReference type="NCBI Taxonomy" id="28092"/>
    <lineage>
        <taxon>Bacteria</taxon>
        <taxon>Pseudomonadati</taxon>
        <taxon>Pseudomonadota</taxon>
        <taxon>Betaproteobacteria</taxon>
        <taxon>Burkholderiales</taxon>
        <taxon>Burkholderiaceae</taxon>
        <taxon>Robbsia</taxon>
    </lineage>
</organism>
<keyword evidence="2" id="KW-1185">Reference proteome</keyword>
<dbReference type="Proteomes" id="UP000033618">
    <property type="component" value="Unassembled WGS sequence"/>
</dbReference>
<evidence type="ECO:0000313" key="2">
    <source>
        <dbReference type="Proteomes" id="UP000033618"/>
    </source>
</evidence>
<proteinExistence type="predicted"/>
<comment type="caution">
    <text evidence="1">The sequence shown here is derived from an EMBL/GenBank/DDBJ whole genome shotgun (WGS) entry which is preliminary data.</text>
</comment>